<gene>
    <name evidence="1" type="ORF">C2G38_2143765</name>
</gene>
<keyword evidence="2" id="KW-1185">Reference proteome</keyword>
<evidence type="ECO:0000313" key="2">
    <source>
        <dbReference type="Proteomes" id="UP000266673"/>
    </source>
</evidence>
<dbReference type="EMBL" id="QKWP01000775">
    <property type="protein sequence ID" value="RIB15058.1"/>
    <property type="molecule type" value="Genomic_DNA"/>
</dbReference>
<reference evidence="1 2" key="1">
    <citation type="submission" date="2018-06" db="EMBL/GenBank/DDBJ databases">
        <title>Comparative genomics reveals the genomic features of Rhizophagus irregularis, R. cerebriforme, R. diaphanum and Gigaspora rosea, and their symbiotic lifestyle signature.</title>
        <authorList>
            <person name="Morin E."/>
            <person name="San Clemente H."/>
            <person name="Chen E.C.H."/>
            <person name="De La Providencia I."/>
            <person name="Hainaut M."/>
            <person name="Kuo A."/>
            <person name="Kohler A."/>
            <person name="Murat C."/>
            <person name="Tang N."/>
            <person name="Roy S."/>
            <person name="Loubradou J."/>
            <person name="Henrissat B."/>
            <person name="Grigoriev I.V."/>
            <person name="Corradi N."/>
            <person name="Roux C."/>
            <person name="Martin F.M."/>
        </authorList>
    </citation>
    <scope>NUCLEOTIDE SEQUENCE [LARGE SCALE GENOMIC DNA]</scope>
    <source>
        <strain evidence="1 2">DAOM 194757</strain>
    </source>
</reference>
<comment type="caution">
    <text evidence="1">The sequence shown here is derived from an EMBL/GenBank/DDBJ whole genome shotgun (WGS) entry which is preliminary data.</text>
</comment>
<accession>A0A397V082</accession>
<organism evidence="1 2">
    <name type="scientific">Gigaspora rosea</name>
    <dbReference type="NCBI Taxonomy" id="44941"/>
    <lineage>
        <taxon>Eukaryota</taxon>
        <taxon>Fungi</taxon>
        <taxon>Fungi incertae sedis</taxon>
        <taxon>Mucoromycota</taxon>
        <taxon>Glomeromycotina</taxon>
        <taxon>Glomeromycetes</taxon>
        <taxon>Diversisporales</taxon>
        <taxon>Gigasporaceae</taxon>
        <taxon>Gigaspora</taxon>
    </lineage>
</organism>
<name>A0A397V082_9GLOM</name>
<dbReference type="Proteomes" id="UP000266673">
    <property type="component" value="Unassembled WGS sequence"/>
</dbReference>
<sequence length="59" mass="6919">MPNIGKKQEEQMNLSFYYNAVEIDLEAVFSKEKIIRHWKSGSLKIKNLTTSFCLLLLEK</sequence>
<dbReference type="AlphaFoldDB" id="A0A397V082"/>
<protein>
    <submittedName>
        <fullName evidence="1">Uncharacterized protein</fullName>
    </submittedName>
</protein>
<proteinExistence type="predicted"/>
<evidence type="ECO:0000313" key="1">
    <source>
        <dbReference type="EMBL" id="RIB15058.1"/>
    </source>
</evidence>
<feature type="non-terminal residue" evidence="1">
    <location>
        <position position="59"/>
    </location>
</feature>